<feature type="domain" description="R3H" evidence="4">
    <location>
        <begin position="261"/>
        <end position="325"/>
    </location>
</feature>
<feature type="compositionally biased region" description="Basic and acidic residues" evidence="2">
    <location>
        <begin position="46"/>
        <end position="58"/>
    </location>
</feature>
<evidence type="ECO:0000256" key="2">
    <source>
        <dbReference type="SAM" id="MobiDB-lite"/>
    </source>
</evidence>
<reference evidence="5 6" key="1">
    <citation type="submission" date="2023-04" db="EMBL/GenBank/DDBJ databases">
        <title>Genome of Basidiobolus ranarum AG-B5.</title>
        <authorList>
            <person name="Stajich J.E."/>
            <person name="Carter-House D."/>
            <person name="Gryganskyi A."/>
        </authorList>
    </citation>
    <scope>NUCLEOTIDE SEQUENCE [LARGE SCALE GENOMIC DNA]</scope>
    <source>
        <strain evidence="5 6">AG-B5</strain>
    </source>
</reference>
<evidence type="ECO:0000256" key="1">
    <source>
        <dbReference type="PROSITE-ProRule" id="PRU00176"/>
    </source>
</evidence>
<name>A0ABR2WU91_9FUNG</name>
<dbReference type="InterPro" id="IPR000504">
    <property type="entry name" value="RRM_dom"/>
</dbReference>
<comment type="caution">
    <text evidence="5">The sequence shown here is derived from an EMBL/GenBank/DDBJ whole genome shotgun (WGS) entry which is preliminary data.</text>
</comment>
<evidence type="ECO:0000313" key="5">
    <source>
        <dbReference type="EMBL" id="KAK9765017.1"/>
    </source>
</evidence>
<feature type="compositionally biased region" description="Basic and acidic residues" evidence="2">
    <location>
        <begin position="201"/>
        <end position="253"/>
    </location>
</feature>
<dbReference type="InterPro" id="IPR035979">
    <property type="entry name" value="RBD_domain_sf"/>
</dbReference>
<dbReference type="Proteomes" id="UP001479436">
    <property type="component" value="Unassembled WGS sequence"/>
</dbReference>
<dbReference type="InterPro" id="IPR001374">
    <property type="entry name" value="R3H_dom"/>
</dbReference>
<dbReference type="PROSITE" id="PS51061">
    <property type="entry name" value="R3H"/>
    <property type="match status" value="1"/>
</dbReference>
<sequence length="441" mass="49613">MNGQPMKNEVSNLTAECLNANEHFPARELENLDSSSSEGTDSPVTTDKETGSAAEKSKGGRRKGAKNGNNGKEKRKPKPRYDQNHVETDPLVGDIVTTAVVIKNIPFSIKRDALLKSMVELDIPKPYAFNYHYDNGVFRGLAFANFKTPEETDYVISTLNGFDIGGRKLKVEYKRVMLGFNNEPLNEFVEKGFFEETQSSSDKEVKEKSKKSEKPVKILQREKEERPENLPRDKSKKSEKMKSEKRNKAKVESPEGIDLSDPETRTFYEELVAFREEQGNHDLVYLNSLNQYQRNLLQMIVQKLGMSFKCDGEEENWHMRISRKGAPSSVSSLSIPKTTKKPLNSNGSPSNAAGFNRSSVRSNSELTGIAAHTSRSPFRQSYKRVDGLPLICPIRQPRGPDLSQNFASRCSLREQFSAYCEISQQPSSEQTYPLANSTSVC</sequence>
<keyword evidence="6" id="KW-1185">Reference proteome</keyword>
<evidence type="ECO:0000313" key="6">
    <source>
        <dbReference type="Proteomes" id="UP001479436"/>
    </source>
</evidence>
<feature type="compositionally biased region" description="Polar residues" evidence="2">
    <location>
        <begin position="32"/>
        <end position="45"/>
    </location>
</feature>
<dbReference type="EMBL" id="JASJQH010000329">
    <property type="protein sequence ID" value="KAK9765017.1"/>
    <property type="molecule type" value="Genomic_DNA"/>
</dbReference>
<protein>
    <submittedName>
        <fullName evidence="5">Peptidyl-prolyl cis-trans isomerase pin4</fullName>
    </submittedName>
</protein>
<keyword evidence="5" id="KW-0413">Isomerase</keyword>
<feature type="region of interest" description="Disordered" evidence="2">
    <location>
        <begin position="19"/>
        <end position="86"/>
    </location>
</feature>
<dbReference type="GO" id="GO:0016853">
    <property type="term" value="F:isomerase activity"/>
    <property type="evidence" value="ECO:0007669"/>
    <property type="project" value="UniProtKB-KW"/>
</dbReference>
<gene>
    <name evidence="5" type="primary">PIN4_1</name>
    <name evidence="5" type="ORF">K7432_006999</name>
</gene>
<dbReference type="PROSITE" id="PS50102">
    <property type="entry name" value="RRM"/>
    <property type="match status" value="1"/>
</dbReference>
<dbReference type="SUPFAM" id="SSF54928">
    <property type="entry name" value="RNA-binding domain, RBD"/>
    <property type="match status" value="1"/>
</dbReference>
<keyword evidence="1" id="KW-0694">RNA-binding</keyword>
<organism evidence="5 6">
    <name type="scientific">Basidiobolus ranarum</name>
    <dbReference type="NCBI Taxonomy" id="34480"/>
    <lineage>
        <taxon>Eukaryota</taxon>
        <taxon>Fungi</taxon>
        <taxon>Fungi incertae sedis</taxon>
        <taxon>Zoopagomycota</taxon>
        <taxon>Entomophthoromycotina</taxon>
        <taxon>Basidiobolomycetes</taxon>
        <taxon>Basidiobolales</taxon>
        <taxon>Basidiobolaceae</taxon>
        <taxon>Basidiobolus</taxon>
    </lineage>
</organism>
<feature type="region of interest" description="Disordered" evidence="2">
    <location>
        <begin position="322"/>
        <end position="359"/>
    </location>
</feature>
<feature type="domain" description="RRM" evidence="3">
    <location>
        <begin position="98"/>
        <end position="176"/>
    </location>
</feature>
<feature type="compositionally biased region" description="Polar residues" evidence="2">
    <location>
        <begin position="328"/>
        <end position="359"/>
    </location>
</feature>
<dbReference type="Gene3D" id="3.30.1370.50">
    <property type="entry name" value="R3H-like domain"/>
    <property type="match status" value="1"/>
</dbReference>
<dbReference type="Pfam" id="PF00076">
    <property type="entry name" value="RRM_1"/>
    <property type="match status" value="1"/>
</dbReference>
<dbReference type="SMART" id="SM00360">
    <property type="entry name" value="RRM"/>
    <property type="match status" value="1"/>
</dbReference>
<dbReference type="InterPro" id="IPR036867">
    <property type="entry name" value="R3H_dom_sf"/>
</dbReference>
<evidence type="ECO:0000259" key="4">
    <source>
        <dbReference type="PROSITE" id="PS51061"/>
    </source>
</evidence>
<dbReference type="InterPro" id="IPR012677">
    <property type="entry name" value="Nucleotide-bd_a/b_plait_sf"/>
</dbReference>
<proteinExistence type="predicted"/>
<evidence type="ECO:0000259" key="3">
    <source>
        <dbReference type="PROSITE" id="PS50102"/>
    </source>
</evidence>
<accession>A0ABR2WU91</accession>
<feature type="region of interest" description="Disordered" evidence="2">
    <location>
        <begin position="199"/>
        <end position="261"/>
    </location>
</feature>
<dbReference type="Gene3D" id="3.30.70.330">
    <property type="match status" value="1"/>
</dbReference>